<accession>A0A376B5Z1</accession>
<dbReference type="Proteomes" id="UP000262825">
    <property type="component" value="Unassembled WGS sequence"/>
</dbReference>
<dbReference type="InterPro" id="IPR029033">
    <property type="entry name" value="His_PPase_superfam"/>
</dbReference>
<dbReference type="AlphaFoldDB" id="A0A376B5Z1"/>
<dbReference type="OrthoDB" id="496981at2759"/>
<dbReference type="SUPFAM" id="SSF53254">
    <property type="entry name" value="Phosphoglycerate mutase-like"/>
    <property type="match status" value="1"/>
</dbReference>
<proteinExistence type="predicted"/>
<keyword evidence="2" id="KW-1185">Reference proteome</keyword>
<dbReference type="InterPro" id="IPR013078">
    <property type="entry name" value="His_Pase_superF_clade-1"/>
</dbReference>
<dbReference type="Pfam" id="PF00300">
    <property type="entry name" value="His_Phos_1"/>
    <property type="match status" value="1"/>
</dbReference>
<dbReference type="PANTHER" id="PTHR48100">
    <property type="entry name" value="BROAD-SPECIFICITY PHOSPHATASE YOR283W-RELATED"/>
    <property type="match status" value="1"/>
</dbReference>
<dbReference type="GO" id="GO:0016791">
    <property type="term" value="F:phosphatase activity"/>
    <property type="evidence" value="ECO:0007669"/>
    <property type="project" value="TreeGrafter"/>
</dbReference>
<dbReference type="GO" id="GO:0005737">
    <property type="term" value="C:cytoplasm"/>
    <property type="evidence" value="ECO:0007669"/>
    <property type="project" value="TreeGrafter"/>
</dbReference>
<dbReference type="Gene3D" id="3.40.50.1240">
    <property type="entry name" value="Phosphoglycerate mutase-like"/>
    <property type="match status" value="1"/>
</dbReference>
<dbReference type="EMBL" id="UFAJ01000274">
    <property type="protein sequence ID" value="SSD60115.1"/>
    <property type="molecule type" value="Genomic_DNA"/>
</dbReference>
<dbReference type="VEuPathDB" id="FungiDB:SCODWIG_01876"/>
<protein>
    <submittedName>
        <fullName evidence="1">Related to Probable phosphomutase PMU1</fullName>
    </submittedName>
</protein>
<dbReference type="SMART" id="SM00855">
    <property type="entry name" value="PGAM"/>
    <property type="match status" value="1"/>
</dbReference>
<sequence>MKLTSVPGYFSNYEELAQIPGQTNYAYTKIVSPGDDGVKRKNWQELLDSLPAGHKVFLVARHGQGYHNLIVDTYGEPEWDRYWSKLNGDGELEWFDAHLTELGIKQVERTGSLIFNGQLDGVVPDVFYCSPLRRCIETFHNSWNQVANLQERGITDHDYDTIELNILEGLRETIGEHTCDKRQPISKTFKEYNLINFDQKNNAKKNSDLRLKLNYLPVYTEEDLLWKADQRETNDEIDKRLSKCLQHIWEREKASGSNNKLISITCHEGVIQSILRVLNHESIPRFETSGVVALVVKEDEEK</sequence>
<gene>
    <name evidence="1" type="ORF">SCODWIG_01876</name>
</gene>
<reference evidence="2" key="1">
    <citation type="submission" date="2018-06" db="EMBL/GenBank/DDBJ databases">
        <authorList>
            <person name="Guldener U."/>
        </authorList>
    </citation>
    <scope>NUCLEOTIDE SEQUENCE [LARGE SCALE GENOMIC DNA]</scope>
    <source>
        <strain evidence="2">UTAD17</strain>
    </source>
</reference>
<dbReference type="PANTHER" id="PTHR48100:SF1">
    <property type="entry name" value="HISTIDINE PHOSPHATASE FAMILY PROTEIN-RELATED"/>
    <property type="match status" value="1"/>
</dbReference>
<dbReference type="CDD" id="cd07067">
    <property type="entry name" value="HP_PGM_like"/>
    <property type="match status" value="1"/>
</dbReference>
<evidence type="ECO:0000313" key="1">
    <source>
        <dbReference type="EMBL" id="SSD60115.1"/>
    </source>
</evidence>
<organism evidence="1 2">
    <name type="scientific">Saccharomycodes ludwigii</name>
    <dbReference type="NCBI Taxonomy" id="36035"/>
    <lineage>
        <taxon>Eukaryota</taxon>
        <taxon>Fungi</taxon>
        <taxon>Dikarya</taxon>
        <taxon>Ascomycota</taxon>
        <taxon>Saccharomycotina</taxon>
        <taxon>Saccharomycetes</taxon>
        <taxon>Saccharomycodales</taxon>
        <taxon>Saccharomycodaceae</taxon>
        <taxon>Saccharomycodes</taxon>
    </lineage>
</organism>
<dbReference type="InterPro" id="IPR050275">
    <property type="entry name" value="PGM_Phosphatase"/>
</dbReference>
<name>A0A376B5Z1_9ASCO</name>
<evidence type="ECO:0000313" key="2">
    <source>
        <dbReference type="Proteomes" id="UP000262825"/>
    </source>
</evidence>